<accession>A0A0F9L7A7</accession>
<evidence type="ECO:0000313" key="1">
    <source>
        <dbReference type="EMBL" id="KKM83241.1"/>
    </source>
</evidence>
<protein>
    <submittedName>
        <fullName evidence="1">Uncharacterized protein</fullName>
    </submittedName>
</protein>
<dbReference type="EMBL" id="LAZR01007744">
    <property type="protein sequence ID" value="KKM83241.1"/>
    <property type="molecule type" value="Genomic_DNA"/>
</dbReference>
<name>A0A0F9L7A7_9ZZZZ</name>
<gene>
    <name evidence="1" type="ORF">LCGC14_1311480</name>
</gene>
<sequence length="82" mass="9138">MTTYETHLKIETVQGDLDDFGDLSGLECDGCGKPHKRGDTVVSMINSCCGKGEHFNKLCGRVLCKNCVLWAFLRLFKKAIKI</sequence>
<proteinExistence type="predicted"/>
<comment type="caution">
    <text evidence="1">The sequence shown here is derived from an EMBL/GenBank/DDBJ whole genome shotgun (WGS) entry which is preliminary data.</text>
</comment>
<dbReference type="AlphaFoldDB" id="A0A0F9L7A7"/>
<organism evidence="1">
    <name type="scientific">marine sediment metagenome</name>
    <dbReference type="NCBI Taxonomy" id="412755"/>
    <lineage>
        <taxon>unclassified sequences</taxon>
        <taxon>metagenomes</taxon>
        <taxon>ecological metagenomes</taxon>
    </lineage>
</organism>
<reference evidence="1" key="1">
    <citation type="journal article" date="2015" name="Nature">
        <title>Complex archaea that bridge the gap between prokaryotes and eukaryotes.</title>
        <authorList>
            <person name="Spang A."/>
            <person name="Saw J.H."/>
            <person name="Jorgensen S.L."/>
            <person name="Zaremba-Niedzwiedzka K."/>
            <person name="Martijn J."/>
            <person name="Lind A.E."/>
            <person name="van Eijk R."/>
            <person name="Schleper C."/>
            <person name="Guy L."/>
            <person name="Ettema T.J."/>
        </authorList>
    </citation>
    <scope>NUCLEOTIDE SEQUENCE</scope>
</reference>